<dbReference type="InterPro" id="IPR015421">
    <property type="entry name" value="PyrdxlP-dep_Trfase_major"/>
</dbReference>
<evidence type="ECO:0000313" key="7">
    <source>
        <dbReference type="Proteomes" id="UP000034601"/>
    </source>
</evidence>
<dbReference type="InterPro" id="IPR015422">
    <property type="entry name" value="PyrdxlP-dep_Trfase_small"/>
</dbReference>
<protein>
    <submittedName>
        <fullName evidence="6">Glutamine-scyllo-inositol transaminase</fullName>
    </submittedName>
</protein>
<dbReference type="CDD" id="cd00616">
    <property type="entry name" value="AHBA_syn"/>
    <property type="match status" value="1"/>
</dbReference>
<dbReference type="InterPro" id="IPR015424">
    <property type="entry name" value="PyrdxlP-dep_Trfase"/>
</dbReference>
<evidence type="ECO:0000256" key="3">
    <source>
        <dbReference type="PIRSR" id="PIRSR000390-1"/>
    </source>
</evidence>
<dbReference type="Gene3D" id="3.90.1150.10">
    <property type="entry name" value="Aspartate Aminotransferase, domain 1"/>
    <property type="match status" value="1"/>
</dbReference>
<evidence type="ECO:0000256" key="4">
    <source>
        <dbReference type="PIRSR" id="PIRSR000390-2"/>
    </source>
</evidence>
<dbReference type="SUPFAM" id="SSF53383">
    <property type="entry name" value="PLP-dependent transferases"/>
    <property type="match status" value="1"/>
</dbReference>
<dbReference type="Pfam" id="PF01041">
    <property type="entry name" value="DegT_DnrJ_EryC1"/>
    <property type="match status" value="1"/>
</dbReference>
<dbReference type="PANTHER" id="PTHR30244:SF36">
    <property type="entry name" value="3-OXO-GLUCOSE-6-PHOSPHATE:GLUTAMATE AMINOTRANSFERASE"/>
    <property type="match status" value="1"/>
</dbReference>
<dbReference type="InterPro" id="IPR000653">
    <property type="entry name" value="DegT/StrS_aminotransferase"/>
</dbReference>
<feature type="modified residue" description="N6-(pyridoxal phosphate)lysine" evidence="4">
    <location>
        <position position="185"/>
    </location>
</feature>
<dbReference type="EMBL" id="LCAB01000008">
    <property type="protein sequence ID" value="KKR82995.1"/>
    <property type="molecule type" value="Genomic_DNA"/>
</dbReference>
<dbReference type="GO" id="GO:0000271">
    <property type="term" value="P:polysaccharide biosynthetic process"/>
    <property type="evidence" value="ECO:0007669"/>
    <property type="project" value="TreeGrafter"/>
</dbReference>
<accession>A0A0G0WFC2</accession>
<dbReference type="AlphaFoldDB" id="A0A0G0WFC2"/>
<evidence type="ECO:0000256" key="2">
    <source>
        <dbReference type="ARBA" id="ARBA00037999"/>
    </source>
</evidence>
<dbReference type="Gene3D" id="3.40.640.10">
    <property type="entry name" value="Type I PLP-dependent aspartate aminotransferase-like (Major domain)"/>
    <property type="match status" value="1"/>
</dbReference>
<evidence type="ECO:0000256" key="5">
    <source>
        <dbReference type="RuleBase" id="RU004508"/>
    </source>
</evidence>
<dbReference type="PIRSF" id="PIRSF000390">
    <property type="entry name" value="PLP_StrS"/>
    <property type="match status" value="1"/>
</dbReference>
<dbReference type="GO" id="GO:0008483">
    <property type="term" value="F:transaminase activity"/>
    <property type="evidence" value="ECO:0007669"/>
    <property type="project" value="TreeGrafter"/>
</dbReference>
<keyword evidence="1 4" id="KW-0663">Pyridoxal phosphate</keyword>
<name>A0A0G0WFC2_9BACT</name>
<evidence type="ECO:0000256" key="1">
    <source>
        <dbReference type="ARBA" id="ARBA00022898"/>
    </source>
</evidence>
<dbReference type="GO" id="GO:0030170">
    <property type="term" value="F:pyridoxal phosphate binding"/>
    <property type="evidence" value="ECO:0007669"/>
    <property type="project" value="TreeGrafter"/>
</dbReference>
<sequence>MKIKFNNFQEEVKEYQEEFIAAVEAVLFSGWYILGREVLAFEKEFANYLGAKHCIGVGNGLEALQISLMALGIREGDEVITTPISAVATTLAILAVKARPVFVDTTEDGLIDTNKISQALTKHTKVILPVHLYGNSVELSKILALCKRHKLYLIEDACQAHGSQYRSRKLGTFGDLGCFSFYPTKNLGGLGDGGAIVTNKNKLASLCYQIRDYGQKGKYKHVRYGLNSRLDEIQAAILKVKLKNLDKNNDKREQLALRYMHNLSKFPQIKVIKPPGDSKGNFHLFVIQTRERDQLKLYLEKSDIPVAVHYPLLIPQQLFLKGFYNCQNLPNAKKFVKRILSLPCHPQMTIQQVDYICGKINSFYYNEVG</sequence>
<evidence type="ECO:0000313" key="6">
    <source>
        <dbReference type="EMBL" id="KKR82995.1"/>
    </source>
</evidence>
<comment type="caution">
    <text evidence="6">The sequence shown here is derived from an EMBL/GenBank/DDBJ whole genome shotgun (WGS) entry which is preliminary data.</text>
</comment>
<dbReference type="PANTHER" id="PTHR30244">
    <property type="entry name" value="TRANSAMINASE"/>
    <property type="match status" value="1"/>
</dbReference>
<reference evidence="6 7" key="1">
    <citation type="journal article" date="2015" name="Nature">
        <title>rRNA introns, odd ribosomes, and small enigmatic genomes across a large radiation of phyla.</title>
        <authorList>
            <person name="Brown C.T."/>
            <person name="Hug L.A."/>
            <person name="Thomas B.C."/>
            <person name="Sharon I."/>
            <person name="Castelle C.J."/>
            <person name="Singh A."/>
            <person name="Wilkins M.J."/>
            <person name="Williams K.H."/>
            <person name="Banfield J.F."/>
        </authorList>
    </citation>
    <scope>NUCLEOTIDE SEQUENCE [LARGE SCALE GENOMIC DNA]</scope>
</reference>
<comment type="similarity">
    <text evidence="2 5">Belongs to the DegT/DnrJ/EryC1 family.</text>
</comment>
<organism evidence="6 7">
    <name type="scientific">Candidatus Daviesbacteria bacterium GW2011_GWA2_40_9</name>
    <dbReference type="NCBI Taxonomy" id="1618424"/>
    <lineage>
        <taxon>Bacteria</taxon>
        <taxon>Candidatus Daviesiibacteriota</taxon>
    </lineage>
</organism>
<feature type="active site" description="Proton acceptor" evidence="3">
    <location>
        <position position="185"/>
    </location>
</feature>
<gene>
    <name evidence="6" type="ORF">UU29_C0008G0104</name>
</gene>
<dbReference type="Proteomes" id="UP000034601">
    <property type="component" value="Unassembled WGS sequence"/>
</dbReference>
<proteinExistence type="inferred from homology"/>